<proteinExistence type="predicted"/>
<evidence type="ECO:0000313" key="2">
    <source>
        <dbReference type="Proteomes" id="UP001589776"/>
    </source>
</evidence>
<accession>A0ABV6DHH2</accession>
<reference evidence="1 2" key="1">
    <citation type="submission" date="2024-09" db="EMBL/GenBank/DDBJ databases">
        <authorList>
            <person name="Sun Q."/>
            <person name="Mori K."/>
        </authorList>
    </citation>
    <scope>NUCLEOTIDE SEQUENCE [LARGE SCALE GENOMIC DNA]</scope>
    <source>
        <strain evidence="1 2">CCM 7759</strain>
    </source>
</reference>
<keyword evidence="2" id="KW-1185">Reference proteome</keyword>
<protein>
    <submittedName>
        <fullName evidence="1">YgiT-type zinc finger protein</fullName>
    </submittedName>
</protein>
<gene>
    <name evidence="1" type="ORF">ACFFK0_06490</name>
</gene>
<dbReference type="EMBL" id="JBHLWN010000026">
    <property type="protein sequence ID" value="MFC0212105.1"/>
    <property type="molecule type" value="Genomic_DNA"/>
</dbReference>
<name>A0ABV6DHH2_9BACL</name>
<organism evidence="1 2">
    <name type="scientific">Paenibacillus chartarius</name>
    <dbReference type="NCBI Taxonomy" id="747481"/>
    <lineage>
        <taxon>Bacteria</taxon>
        <taxon>Bacillati</taxon>
        <taxon>Bacillota</taxon>
        <taxon>Bacilli</taxon>
        <taxon>Bacillales</taxon>
        <taxon>Paenibacillaceae</taxon>
        <taxon>Paenibacillus</taxon>
    </lineage>
</organism>
<dbReference type="Proteomes" id="UP001589776">
    <property type="component" value="Unassembled WGS sequence"/>
</dbReference>
<comment type="caution">
    <text evidence="1">The sequence shown here is derived from an EMBL/GenBank/DDBJ whole genome shotgun (WGS) entry which is preliminary data.</text>
</comment>
<dbReference type="RefSeq" id="WP_377469193.1">
    <property type="nucleotide sequence ID" value="NZ_JBHLWN010000026.1"/>
</dbReference>
<dbReference type="NCBIfam" id="TIGR03831">
    <property type="entry name" value="YgiT_finger"/>
    <property type="match status" value="1"/>
</dbReference>
<sequence>MLKISQCVFCGCLTVPPARLEIPVRSNKIKSIQADGAKCSQCGEEYYDAQTMRTIEELEKA</sequence>
<evidence type="ECO:0000313" key="1">
    <source>
        <dbReference type="EMBL" id="MFC0212105.1"/>
    </source>
</evidence>
<dbReference type="InterPro" id="IPR022453">
    <property type="entry name" value="Znf_MqsA-type"/>
</dbReference>